<feature type="region of interest" description="Disordered" evidence="1">
    <location>
        <begin position="418"/>
        <end position="445"/>
    </location>
</feature>
<reference evidence="3" key="1">
    <citation type="submission" date="2022-11" db="UniProtKB">
        <authorList>
            <consortium name="WormBaseParasite"/>
        </authorList>
    </citation>
    <scope>IDENTIFICATION</scope>
</reference>
<dbReference type="Gene3D" id="2.130.10.10">
    <property type="entry name" value="YVTN repeat-like/Quinoprotein amine dehydrogenase"/>
    <property type="match status" value="1"/>
</dbReference>
<evidence type="ECO:0000313" key="2">
    <source>
        <dbReference type="Proteomes" id="UP000887574"/>
    </source>
</evidence>
<evidence type="ECO:0000313" key="3">
    <source>
        <dbReference type="WBParaSite" id="jg7151"/>
    </source>
</evidence>
<dbReference type="InterPro" id="IPR015943">
    <property type="entry name" value="WD40/YVTN_repeat-like_dom_sf"/>
</dbReference>
<accession>A0A915EN91</accession>
<protein>
    <submittedName>
        <fullName evidence="3">WD repeat-containing protein 60</fullName>
    </submittedName>
</protein>
<keyword evidence="2" id="KW-1185">Reference proteome</keyword>
<sequence>MVKVRPARLRQTIKKPLYVAEKNDSGSDSEPRISSSDSNASDVEEIAEEMLSASESLTVDDSIAEEMAGLIAEQAGELEGDEVLPEPKKGRKKSREQKPMELTDELDTPASQKSQRRVKLRLNDSSTTDKNNVKPANVIDYLTFVQNAYTNFYDNFQKQGPSPTVAACRPEVQSRWKKSEDIKDALEKWLNQKSIGFMLSSQAAAVEVIPIPVDPNETPVKLGRPRKGEEVVAREKRPRRPKKKKVIIRSTSPEQKPVINESTSLDSLSIFHATTFDFQHVSSAYRTESNQVIDFVNELKKRVSEDGQTPSGSKLQAEVSKLKKRRHLNQLAFCGGPISAIRTCPRRTSNNNELVVISTFADERMLSLSEEAAYVQFWSFPSDLSSVSKLEFILEIPDVSAVLTMCWCPVLNEKTKLNSTSAKETMPSKSSRSASSGYSKRRKLSKSVEEEEDDVLGLLAVGTNIGKVMVYCIPRNIESVTKMRESRDRNVSDEDETSCPLVVSVKPVFVLDHPTIAMKVLADENQEVFLKKTPKIKKIKTESEEADEVLPKVESFVDVCRFPILSVDWSPFSGGRLIACVSAAGRILVWDVEAEPRNCPLIIYSSEWNSPPVNAVWMTETRVAVSFRSKSLRIFDVCSEVCLHENTTPRTVGTLVSSCPSILPGLFCYDTVPINMFNILYTCSGYLTFDDDTLEKSLVVPTFNSHQVQAMRSMVCENSGVIGSVGADGRVIFTLNGRVRPHDAPGDFSFITARTQLQVIGHRIEHADKKASLNGNFGGGIDSGEKTLTKPCFSHDDCRAHKWLEIRCGDAAMRDMITMRRCKTKLPEPSDAWTGYSGRRSWINLHFAMHALENYMNRILS</sequence>
<feature type="region of interest" description="Disordered" evidence="1">
    <location>
        <begin position="14"/>
        <end position="131"/>
    </location>
</feature>
<feature type="compositionally biased region" description="Basic and acidic residues" evidence="1">
    <location>
        <begin position="21"/>
        <end position="31"/>
    </location>
</feature>
<dbReference type="SUPFAM" id="SSF50978">
    <property type="entry name" value="WD40 repeat-like"/>
    <property type="match status" value="1"/>
</dbReference>
<dbReference type="AlphaFoldDB" id="A0A915EN91"/>
<evidence type="ECO:0000256" key="1">
    <source>
        <dbReference type="SAM" id="MobiDB-lite"/>
    </source>
</evidence>
<dbReference type="InterPro" id="IPR036322">
    <property type="entry name" value="WD40_repeat_dom_sf"/>
</dbReference>
<organism evidence="2 3">
    <name type="scientific">Ditylenchus dipsaci</name>
    <dbReference type="NCBI Taxonomy" id="166011"/>
    <lineage>
        <taxon>Eukaryota</taxon>
        <taxon>Metazoa</taxon>
        <taxon>Ecdysozoa</taxon>
        <taxon>Nematoda</taxon>
        <taxon>Chromadorea</taxon>
        <taxon>Rhabditida</taxon>
        <taxon>Tylenchina</taxon>
        <taxon>Tylenchomorpha</taxon>
        <taxon>Sphaerularioidea</taxon>
        <taxon>Anguinidae</taxon>
        <taxon>Anguininae</taxon>
        <taxon>Ditylenchus</taxon>
    </lineage>
</organism>
<feature type="compositionally biased region" description="Low complexity" evidence="1">
    <location>
        <begin position="428"/>
        <end position="438"/>
    </location>
</feature>
<dbReference type="Proteomes" id="UP000887574">
    <property type="component" value="Unplaced"/>
</dbReference>
<proteinExistence type="predicted"/>
<dbReference type="WBParaSite" id="jg7151">
    <property type="protein sequence ID" value="jg7151"/>
    <property type="gene ID" value="jg7151"/>
</dbReference>
<name>A0A915EN91_9BILA</name>